<protein>
    <submittedName>
        <fullName evidence="1">Transporter substrate-binding domain-containing protein</fullName>
    </submittedName>
</protein>
<accession>A0A7X2LWJ0</accession>
<dbReference type="Gene3D" id="3.40.190.10">
    <property type="entry name" value="Periplasmic binding protein-like II"/>
    <property type="match status" value="2"/>
</dbReference>
<comment type="caution">
    <text evidence="1">The sequence shown here is derived from an EMBL/GenBank/DDBJ whole genome shotgun (WGS) entry which is preliminary data.</text>
</comment>
<evidence type="ECO:0000313" key="2">
    <source>
        <dbReference type="Proteomes" id="UP000446768"/>
    </source>
</evidence>
<sequence length="223" mass="25196">MVDGRSLPMGLMRNTPHGPELVDGLIKDWQDALAQELGRRPVHLVLPRKRQDWAVEGHKVDLRCFVSPEWLTQDIIAEYDWPAPFMEVEERVIGPAGAPPAQSLHDLEGKTIGGVHGYTYRKLDALFASGKAKREDAPGETALLLKQQAGRTDYSVMRMLDFQYLRRSDPRMAALAISPFVVSRFPMYCARTKYSAVTLQELSAAQERLQQSGALEKMLQKYR</sequence>
<proteinExistence type="predicted"/>
<evidence type="ECO:0000313" key="1">
    <source>
        <dbReference type="EMBL" id="MRV76053.1"/>
    </source>
</evidence>
<reference evidence="1 2" key="1">
    <citation type="submission" date="2019-11" db="EMBL/GenBank/DDBJ databases">
        <title>Novel species isolated from a subtropical stream in China.</title>
        <authorList>
            <person name="Lu H."/>
        </authorList>
    </citation>
    <scope>NUCLEOTIDE SEQUENCE [LARGE SCALE GENOMIC DNA]</scope>
    <source>
        <strain evidence="1 2">FT92W</strain>
    </source>
</reference>
<dbReference type="AlphaFoldDB" id="A0A7X2LWJ0"/>
<organism evidence="1 2">
    <name type="scientific">Pseudoduganella rivuli</name>
    <dbReference type="NCBI Taxonomy" id="2666085"/>
    <lineage>
        <taxon>Bacteria</taxon>
        <taxon>Pseudomonadati</taxon>
        <taxon>Pseudomonadota</taxon>
        <taxon>Betaproteobacteria</taxon>
        <taxon>Burkholderiales</taxon>
        <taxon>Oxalobacteraceae</taxon>
        <taxon>Telluria group</taxon>
        <taxon>Pseudoduganella</taxon>
    </lineage>
</organism>
<dbReference type="SUPFAM" id="SSF53850">
    <property type="entry name" value="Periplasmic binding protein-like II"/>
    <property type="match status" value="1"/>
</dbReference>
<name>A0A7X2LWJ0_9BURK</name>
<dbReference type="Proteomes" id="UP000446768">
    <property type="component" value="Unassembled WGS sequence"/>
</dbReference>
<keyword evidence="2" id="KW-1185">Reference proteome</keyword>
<gene>
    <name evidence="1" type="ORF">GJ700_30495</name>
</gene>
<dbReference type="EMBL" id="WKJJ01000027">
    <property type="protein sequence ID" value="MRV76053.1"/>
    <property type="molecule type" value="Genomic_DNA"/>
</dbReference>